<dbReference type="GO" id="GO:0000981">
    <property type="term" value="F:DNA-binding transcription factor activity, RNA polymerase II-specific"/>
    <property type="evidence" value="ECO:0007669"/>
    <property type="project" value="TreeGrafter"/>
</dbReference>
<dbReference type="PANTHER" id="PTHR46380">
    <property type="entry name" value="CYCLIN-D-BINDING MYB-LIKE TRANSCRIPTION FACTOR 1"/>
    <property type="match status" value="1"/>
</dbReference>
<sequence length="772" mass="90259">MLLHFVANLSKARSVLAMRRNEFWPLLNRQYSSAISEVPPELQQKIAASIRAYKGTTVAWFDLVTKYKLPQPQLEEIFAHDEAERLKRQKLSVKITNAAQQRYENGRCDWEAVAKDFDMPLLECLELYDASQSSISPRLFPKLVDWPYEDLQLLQQFVNNNFNAPTAKEWNLVGTFMNVGWSDCTRAYELFSKKRMGPEVVELITKYREEGLKWKDIYLRVPFHTSYIILSRSYHIVRRRLGLPSGTKSERTKWTDAETDRVRELFQKHHRPGIFKPVVDIIKKEFPEKTRSNILSKINVLLRKACITHNDMDNVKRLVDKLGEDWAQIAQELHITKKRAQRIWTEHQRHLKYSRLWTDSELTLLRECVHKGLNFTAISKQLGTKSADSCRCKWRYLQQKEAAGRNTKTGAPWTVEDIEQLQRLTSKHIRDIDWVEVSQKLNRTPIGCKYKYFNLNRQNRIQNSVDYTEVVSRAVRKQYYKDKCVDWAQISTALGLSQLDCLEANEFSEGKNRWRYDPETFSQEMADRMTQFIKTNYPYPTPVNYQAVSNYMWIDKEDCFKMAKLLDGKIEWTTELKERAIALRKQGMSYKDITKQMAPNVFRKNFMAVYYQLTKSSARPTLSSDDKAKVKELVYQHAGQMPFLDLKKLICSKLPHLNSNSVRYQVFVYASFHPAYKSRLEKADHNAIYNRIMNGAKPRDIAADLGVPSILIYNMVNVKVSAGFTSKWTAKETKQLEEFIKSTPPPYKWEKISALLGTKSAQQCCTMYMRNA</sequence>
<evidence type="ECO:0000313" key="5">
    <source>
        <dbReference type="EMBL" id="KAJ2851605.1"/>
    </source>
</evidence>
<dbReference type="GO" id="GO:0000978">
    <property type="term" value="F:RNA polymerase II cis-regulatory region sequence-specific DNA binding"/>
    <property type="evidence" value="ECO:0007669"/>
    <property type="project" value="TreeGrafter"/>
</dbReference>
<dbReference type="PANTHER" id="PTHR46380:SF2">
    <property type="entry name" value="CYCLIN-D-BINDING MYB-LIKE TRANSCRIPTION FACTOR 1"/>
    <property type="match status" value="1"/>
</dbReference>
<protein>
    <submittedName>
        <fullName evidence="5">Cyclin-D-binding Myb-like transcription factor 1</fullName>
    </submittedName>
</protein>
<dbReference type="InterPro" id="IPR051651">
    <property type="entry name" value="DMTF1_DNA-bind_reg"/>
</dbReference>
<dbReference type="SUPFAM" id="SSF46689">
    <property type="entry name" value="Homeodomain-like"/>
    <property type="match status" value="3"/>
</dbReference>
<comment type="caution">
    <text evidence="5">The sequence shown here is derived from an EMBL/GenBank/DDBJ whole genome shotgun (WGS) entry which is preliminary data.</text>
</comment>
<evidence type="ECO:0000256" key="3">
    <source>
        <dbReference type="ARBA" id="ARBA00023242"/>
    </source>
</evidence>
<proteinExistence type="predicted"/>
<accession>A0A9W8I9U4</accession>
<dbReference type="InterPro" id="IPR009057">
    <property type="entry name" value="Homeodomain-like_sf"/>
</dbReference>
<evidence type="ECO:0000256" key="2">
    <source>
        <dbReference type="ARBA" id="ARBA00023125"/>
    </source>
</evidence>
<dbReference type="Gene3D" id="1.10.10.60">
    <property type="entry name" value="Homeodomain-like"/>
    <property type="match status" value="2"/>
</dbReference>
<feature type="domain" description="Myb-like" evidence="4">
    <location>
        <begin position="726"/>
        <end position="772"/>
    </location>
</feature>
<name>A0A9W8I9U4_9FUNG</name>
<evidence type="ECO:0000256" key="1">
    <source>
        <dbReference type="ARBA" id="ARBA00004123"/>
    </source>
</evidence>
<dbReference type="EMBL" id="JANBUW010000010">
    <property type="protein sequence ID" value="KAJ2851605.1"/>
    <property type="molecule type" value="Genomic_DNA"/>
</dbReference>
<dbReference type="AlphaFoldDB" id="A0A9W8I9U4"/>
<evidence type="ECO:0000313" key="6">
    <source>
        <dbReference type="Proteomes" id="UP001139887"/>
    </source>
</evidence>
<organism evidence="5 6">
    <name type="scientific">Coemansia brasiliensis</name>
    <dbReference type="NCBI Taxonomy" id="2650707"/>
    <lineage>
        <taxon>Eukaryota</taxon>
        <taxon>Fungi</taxon>
        <taxon>Fungi incertae sedis</taxon>
        <taxon>Zoopagomycota</taxon>
        <taxon>Kickxellomycotina</taxon>
        <taxon>Kickxellomycetes</taxon>
        <taxon>Kickxellales</taxon>
        <taxon>Kickxellaceae</taxon>
        <taxon>Coemansia</taxon>
    </lineage>
</organism>
<keyword evidence="2" id="KW-0238">DNA-binding</keyword>
<dbReference type="GO" id="GO:0005634">
    <property type="term" value="C:nucleus"/>
    <property type="evidence" value="ECO:0007669"/>
    <property type="project" value="UniProtKB-SubCell"/>
</dbReference>
<keyword evidence="3" id="KW-0539">Nucleus</keyword>
<reference evidence="5" key="1">
    <citation type="submission" date="2022-07" db="EMBL/GenBank/DDBJ databases">
        <title>Phylogenomic reconstructions and comparative analyses of Kickxellomycotina fungi.</title>
        <authorList>
            <person name="Reynolds N.K."/>
            <person name="Stajich J.E."/>
            <person name="Barry K."/>
            <person name="Grigoriev I.V."/>
            <person name="Crous P."/>
            <person name="Smith M.E."/>
        </authorList>
    </citation>
    <scope>NUCLEOTIDE SEQUENCE</scope>
    <source>
        <strain evidence="5">NRRL 1566</strain>
    </source>
</reference>
<dbReference type="CDD" id="cd00167">
    <property type="entry name" value="SANT"/>
    <property type="match status" value="3"/>
</dbReference>
<dbReference type="InterPro" id="IPR001005">
    <property type="entry name" value="SANT/Myb"/>
</dbReference>
<dbReference type="PROSITE" id="PS50090">
    <property type="entry name" value="MYB_LIKE"/>
    <property type="match status" value="2"/>
</dbReference>
<keyword evidence="6" id="KW-1185">Reference proteome</keyword>
<dbReference type="OrthoDB" id="2143914at2759"/>
<gene>
    <name evidence="5" type="primary">DMTF1</name>
    <name evidence="5" type="ORF">IWW36_000928</name>
</gene>
<feature type="domain" description="Myb-like" evidence="4">
    <location>
        <begin position="405"/>
        <end position="456"/>
    </location>
</feature>
<dbReference type="Proteomes" id="UP001139887">
    <property type="component" value="Unassembled WGS sequence"/>
</dbReference>
<dbReference type="SMART" id="SM00717">
    <property type="entry name" value="SANT"/>
    <property type="match status" value="4"/>
</dbReference>
<evidence type="ECO:0000259" key="4">
    <source>
        <dbReference type="PROSITE" id="PS50090"/>
    </source>
</evidence>
<comment type="subcellular location">
    <subcellularLocation>
        <location evidence="1">Nucleus</location>
    </subcellularLocation>
</comment>